<feature type="repeat" description="TPR" evidence="1">
    <location>
        <begin position="128"/>
        <end position="161"/>
    </location>
</feature>
<dbReference type="InterPro" id="IPR019734">
    <property type="entry name" value="TPR_rpt"/>
</dbReference>
<sequence>MKRYTTFLLALLFPVTMYGQQNLTADELFAKARTTAFEQKDYTTSIALAKEALEKAPNYTDISVFLGRLYTWNKDLPAARAVFEDLGKRGVQDEDYFLAYASLEYWNDENTKAVEILDKGLSYHPKSEALLLLKAKVYFGMDHYEEADQAVKTLLSINPKNTEARALAVRINDLSSKNAVGIVYNYSHFDKQFDDDWHIVGVSYKRVTPIGSVILRGNYANKFAQGGTQIELEAYPRLSKMFYLYVGGGYSGDVGLFPKYRTGVSLNANLPHSFEAELGYRQLYFSNSIWMYTAAVGKYYKNFWFNLRTYITPDSKNISHSYTATVRYYTKSAQDYFAFQIGTGISPEENRNNLLENETFKLKTFKIGAEYNFSYRTNLFSVGTMYYNQEFRPGEKGNQFDITLGYTRKF</sequence>
<protein>
    <submittedName>
        <fullName evidence="4">Cytochrome c biogenesis factor</fullName>
    </submittedName>
</protein>
<feature type="signal peptide" evidence="2">
    <location>
        <begin position="1"/>
        <end position="19"/>
    </location>
</feature>
<feature type="domain" description="YaiO beta-barrel" evidence="3">
    <location>
        <begin position="177"/>
        <end position="349"/>
    </location>
</feature>
<organism evidence="4 5">
    <name type="scientific">Chryseobacterium gleum</name>
    <name type="common">Flavobacterium gleum</name>
    <dbReference type="NCBI Taxonomy" id="250"/>
    <lineage>
        <taxon>Bacteria</taxon>
        <taxon>Pseudomonadati</taxon>
        <taxon>Bacteroidota</taxon>
        <taxon>Flavobacteriia</taxon>
        <taxon>Flavobacteriales</taxon>
        <taxon>Weeksellaceae</taxon>
        <taxon>Chryseobacterium group</taxon>
        <taxon>Chryseobacterium</taxon>
    </lineage>
</organism>
<dbReference type="KEGG" id="cgle:NCTC11432_00827"/>
<dbReference type="InterPro" id="IPR011990">
    <property type="entry name" value="TPR-like_helical_dom_sf"/>
</dbReference>
<dbReference type="AlphaFoldDB" id="A0A3S4M9U4"/>
<dbReference type="GeneID" id="93022013"/>
<keyword evidence="2" id="KW-0732">Signal</keyword>
<dbReference type="Pfam" id="PF14559">
    <property type="entry name" value="TPR_19"/>
    <property type="match status" value="2"/>
</dbReference>
<proteinExistence type="predicted"/>
<dbReference type="SUPFAM" id="SSF48452">
    <property type="entry name" value="TPR-like"/>
    <property type="match status" value="1"/>
</dbReference>
<name>A0A3S4M9U4_CHRGE</name>
<evidence type="ECO:0000313" key="5">
    <source>
        <dbReference type="Proteomes" id="UP000279227"/>
    </source>
</evidence>
<evidence type="ECO:0000313" key="4">
    <source>
        <dbReference type="EMBL" id="VEE05248.1"/>
    </source>
</evidence>
<gene>
    <name evidence="4" type="ORF">NCTC11432_00827</name>
</gene>
<dbReference type="Proteomes" id="UP000279227">
    <property type="component" value="Chromosome"/>
</dbReference>
<dbReference type="Gene3D" id="1.25.40.10">
    <property type="entry name" value="Tetratricopeptide repeat domain"/>
    <property type="match status" value="1"/>
</dbReference>
<dbReference type="PROSITE" id="PS50005">
    <property type="entry name" value="TPR"/>
    <property type="match status" value="1"/>
</dbReference>
<dbReference type="OrthoDB" id="742239at2"/>
<dbReference type="RefSeq" id="WP_002979310.1">
    <property type="nucleotide sequence ID" value="NZ_CP068486.1"/>
</dbReference>
<dbReference type="EMBL" id="LR134289">
    <property type="protein sequence ID" value="VEE05248.1"/>
    <property type="molecule type" value="Genomic_DNA"/>
</dbReference>
<dbReference type="InterPro" id="IPR030887">
    <property type="entry name" value="Beta-barrel_YaiO"/>
</dbReference>
<dbReference type="Pfam" id="PF19413">
    <property type="entry name" value="YaiO"/>
    <property type="match status" value="1"/>
</dbReference>
<evidence type="ECO:0000259" key="3">
    <source>
        <dbReference type="Pfam" id="PF19413"/>
    </source>
</evidence>
<dbReference type="NCBIfam" id="TIGR04390">
    <property type="entry name" value="OMP_YaiO_dom"/>
    <property type="match status" value="1"/>
</dbReference>
<keyword evidence="1" id="KW-0802">TPR repeat</keyword>
<feature type="chain" id="PRO_5018755545" evidence="2">
    <location>
        <begin position="20"/>
        <end position="410"/>
    </location>
</feature>
<evidence type="ECO:0000256" key="1">
    <source>
        <dbReference type="PROSITE-ProRule" id="PRU00339"/>
    </source>
</evidence>
<dbReference type="STRING" id="525257.HMPREF0204_13651"/>
<accession>A0A3S4M9U4</accession>
<reference evidence="4 5" key="1">
    <citation type="submission" date="2018-12" db="EMBL/GenBank/DDBJ databases">
        <authorList>
            <consortium name="Pathogen Informatics"/>
        </authorList>
    </citation>
    <scope>NUCLEOTIDE SEQUENCE [LARGE SCALE GENOMIC DNA]</scope>
    <source>
        <strain evidence="4 5">NCTC11432</strain>
    </source>
</reference>
<evidence type="ECO:0000256" key="2">
    <source>
        <dbReference type="SAM" id="SignalP"/>
    </source>
</evidence>